<dbReference type="PANTHER" id="PTHR46797">
    <property type="entry name" value="HTH-TYPE TRANSCRIPTIONAL REGULATOR"/>
    <property type="match status" value="1"/>
</dbReference>
<dbReference type="AlphaFoldDB" id="A0A560BCA4"/>
<dbReference type="Gene3D" id="1.10.260.40">
    <property type="entry name" value="lambda repressor-like DNA-binding domains"/>
    <property type="match status" value="1"/>
</dbReference>
<dbReference type="GO" id="GO:0005829">
    <property type="term" value="C:cytosol"/>
    <property type="evidence" value="ECO:0007669"/>
    <property type="project" value="TreeGrafter"/>
</dbReference>
<accession>A0A560BCA4</accession>
<dbReference type="GO" id="GO:0003700">
    <property type="term" value="F:DNA-binding transcription factor activity"/>
    <property type="evidence" value="ECO:0007669"/>
    <property type="project" value="TreeGrafter"/>
</dbReference>
<dbReference type="InterPro" id="IPR011051">
    <property type="entry name" value="RmlC_Cupin_sf"/>
</dbReference>
<evidence type="ECO:0000256" key="1">
    <source>
        <dbReference type="ARBA" id="ARBA00023125"/>
    </source>
</evidence>
<dbReference type="InterPro" id="IPR050807">
    <property type="entry name" value="TransReg_Diox_bact_type"/>
</dbReference>
<dbReference type="Pfam" id="PF07883">
    <property type="entry name" value="Cupin_2"/>
    <property type="match status" value="1"/>
</dbReference>
<evidence type="ECO:0000313" key="3">
    <source>
        <dbReference type="EMBL" id="TWA70109.1"/>
    </source>
</evidence>
<dbReference type="InterPro" id="IPR001387">
    <property type="entry name" value="Cro/C1-type_HTH"/>
</dbReference>
<proteinExistence type="predicted"/>
<dbReference type="PANTHER" id="PTHR46797:SF1">
    <property type="entry name" value="METHYLPHOSPHONATE SYNTHASE"/>
    <property type="match status" value="1"/>
</dbReference>
<sequence>MSGASKPSADTTPSEARIGVKIRHTRMLKGLTLKQLADEVGCSESLLSKIENGRANPSLNMIQRLARGLSMTVGELFAQVDDPAHIVARAGSRTMIQTDQLRRGTGLTLERLIPYSDGHLLQGNIHHIKPGGGSEGDLEHEGEEFGYVLEGELELSVAGRVYALRAGDSFCFRSEHPHSYRNGGAEPTRVLWLNTPPSF</sequence>
<keyword evidence="1" id="KW-0238">DNA-binding</keyword>
<reference evidence="3 4" key="1">
    <citation type="submission" date="2019-06" db="EMBL/GenBank/DDBJ databases">
        <title>Genomic Encyclopedia of Type Strains, Phase IV (KMG-V): Genome sequencing to study the core and pangenomes of soil and plant-associated prokaryotes.</title>
        <authorList>
            <person name="Whitman W."/>
        </authorList>
    </citation>
    <scope>NUCLEOTIDE SEQUENCE [LARGE SCALE GENOMIC DNA]</scope>
    <source>
        <strain evidence="3 4">BR 11796</strain>
    </source>
</reference>
<protein>
    <submittedName>
        <fullName evidence="3">XRE family transcriptional regulator</fullName>
    </submittedName>
</protein>
<dbReference type="SUPFAM" id="SSF47413">
    <property type="entry name" value="lambda repressor-like DNA-binding domains"/>
    <property type="match status" value="1"/>
</dbReference>
<feature type="domain" description="HTH cro/C1-type" evidence="2">
    <location>
        <begin position="22"/>
        <end position="76"/>
    </location>
</feature>
<dbReference type="EMBL" id="VITF01000004">
    <property type="protein sequence ID" value="TWA70109.1"/>
    <property type="molecule type" value="Genomic_DNA"/>
</dbReference>
<dbReference type="InterPro" id="IPR013096">
    <property type="entry name" value="Cupin_2"/>
</dbReference>
<dbReference type="Proteomes" id="UP000316083">
    <property type="component" value="Unassembled WGS sequence"/>
</dbReference>
<organism evidence="3 4">
    <name type="scientific">Azospirillum brasilense</name>
    <dbReference type="NCBI Taxonomy" id="192"/>
    <lineage>
        <taxon>Bacteria</taxon>
        <taxon>Pseudomonadati</taxon>
        <taxon>Pseudomonadota</taxon>
        <taxon>Alphaproteobacteria</taxon>
        <taxon>Rhodospirillales</taxon>
        <taxon>Azospirillaceae</taxon>
        <taxon>Azospirillum</taxon>
    </lineage>
</organism>
<evidence type="ECO:0000259" key="2">
    <source>
        <dbReference type="PROSITE" id="PS50943"/>
    </source>
</evidence>
<dbReference type="RefSeq" id="WP_145675505.1">
    <property type="nucleotide sequence ID" value="NZ_VITF01000004.1"/>
</dbReference>
<dbReference type="CDD" id="cd00093">
    <property type="entry name" value="HTH_XRE"/>
    <property type="match status" value="1"/>
</dbReference>
<dbReference type="GO" id="GO:0003677">
    <property type="term" value="F:DNA binding"/>
    <property type="evidence" value="ECO:0007669"/>
    <property type="project" value="UniProtKB-KW"/>
</dbReference>
<dbReference type="Pfam" id="PF01381">
    <property type="entry name" value="HTH_3"/>
    <property type="match status" value="1"/>
</dbReference>
<dbReference type="CDD" id="cd02209">
    <property type="entry name" value="cupin_XRE_C"/>
    <property type="match status" value="1"/>
</dbReference>
<evidence type="ECO:0000313" key="4">
    <source>
        <dbReference type="Proteomes" id="UP000316083"/>
    </source>
</evidence>
<comment type="caution">
    <text evidence="3">The sequence shown here is derived from an EMBL/GenBank/DDBJ whole genome shotgun (WGS) entry which is preliminary data.</text>
</comment>
<dbReference type="InterPro" id="IPR014710">
    <property type="entry name" value="RmlC-like_jellyroll"/>
</dbReference>
<dbReference type="SUPFAM" id="SSF51182">
    <property type="entry name" value="RmlC-like cupins"/>
    <property type="match status" value="1"/>
</dbReference>
<dbReference type="Gene3D" id="2.60.120.10">
    <property type="entry name" value="Jelly Rolls"/>
    <property type="match status" value="1"/>
</dbReference>
<dbReference type="SMART" id="SM00530">
    <property type="entry name" value="HTH_XRE"/>
    <property type="match status" value="1"/>
</dbReference>
<dbReference type="InterPro" id="IPR010982">
    <property type="entry name" value="Lambda_DNA-bd_dom_sf"/>
</dbReference>
<name>A0A560BCA4_AZOBR</name>
<gene>
    <name evidence="3" type="ORF">FBZ82_104269</name>
</gene>
<dbReference type="PROSITE" id="PS50943">
    <property type="entry name" value="HTH_CROC1"/>
    <property type="match status" value="1"/>
</dbReference>